<evidence type="ECO:0000313" key="4">
    <source>
        <dbReference type="EMBL" id="KXS10100.1"/>
    </source>
</evidence>
<dbReference type="GO" id="GO:0005762">
    <property type="term" value="C:mitochondrial large ribosomal subunit"/>
    <property type="evidence" value="ECO:0007669"/>
    <property type="project" value="TreeGrafter"/>
</dbReference>
<evidence type="ECO:0000256" key="2">
    <source>
        <dbReference type="ARBA" id="ARBA00044129"/>
    </source>
</evidence>
<dbReference type="AlphaFoldDB" id="A0A139A008"/>
<protein>
    <recommendedName>
        <fullName evidence="2">Large ribosomal subunit protein bL21m</fullName>
    </recommendedName>
</protein>
<accession>A0A139A008</accession>
<feature type="compositionally biased region" description="Polar residues" evidence="3">
    <location>
        <begin position="72"/>
        <end position="95"/>
    </location>
</feature>
<dbReference type="PANTHER" id="PTHR21349:SF0">
    <property type="entry name" value="LARGE RIBOSOMAL SUBUNIT PROTEIN BL21M"/>
    <property type="match status" value="1"/>
</dbReference>
<dbReference type="EMBL" id="KQ965838">
    <property type="protein sequence ID" value="KXS10100.1"/>
    <property type="molecule type" value="Genomic_DNA"/>
</dbReference>
<proteinExistence type="inferred from homology"/>
<dbReference type="Proteomes" id="UP000070544">
    <property type="component" value="Unassembled WGS sequence"/>
</dbReference>
<dbReference type="GO" id="GO:0003735">
    <property type="term" value="F:structural constituent of ribosome"/>
    <property type="evidence" value="ECO:0007669"/>
    <property type="project" value="TreeGrafter"/>
</dbReference>
<organism evidence="4 5">
    <name type="scientific">Gonapodya prolifera (strain JEL478)</name>
    <name type="common">Monoblepharis prolifera</name>
    <dbReference type="NCBI Taxonomy" id="1344416"/>
    <lineage>
        <taxon>Eukaryota</taxon>
        <taxon>Fungi</taxon>
        <taxon>Fungi incertae sedis</taxon>
        <taxon>Chytridiomycota</taxon>
        <taxon>Chytridiomycota incertae sedis</taxon>
        <taxon>Monoblepharidomycetes</taxon>
        <taxon>Monoblepharidales</taxon>
        <taxon>Gonapodyaceae</taxon>
        <taxon>Gonapodya</taxon>
    </lineage>
</organism>
<keyword evidence="5" id="KW-1185">Reference proteome</keyword>
<evidence type="ECO:0000256" key="3">
    <source>
        <dbReference type="SAM" id="MobiDB-lite"/>
    </source>
</evidence>
<gene>
    <name evidence="4" type="ORF">M427DRAFT_63033</name>
</gene>
<dbReference type="InterPro" id="IPR036164">
    <property type="entry name" value="bL21-like_sf"/>
</dbReference>
<feature type="region of interest" description="Disordered" evidence="3">
    <location>
        <begin position="32"/>
        <end position="53"/>
    </location>
</feature>
<dbReference type="InterPro" id="IPR028909">
    <property type="entry name" value="bL21-like"/>
</dbReference>
<dbReference type="Pfam" id="PF00829">
    <property type="entry name" value="Ribosomal_L21p"/>
    <property type="match status" value="1"/>
</dbReference>
<evidence type="ECO:0000313" key="5">
    <source>
        <dbReference type="Proteomes" id="UP000070544"/>
    </source>
</evidence>
<reference evidence="4 5" key="1">
    <citation type="journal article" date="2015" name="Genome Biol. Evol.">
        <title>Phylogenomic analyses indicate that early fungi evolved digesting cell walls of algal ancestors of land plants.</title>
        <authorList>
            <person name="Chang Y."/>
            <person name="Wang S."/>
            <person name="Sekimoto S."/>
            <person name="Aerts A.L."/>
            <person name="Choi C."/>
            <person name="Clum A."/>
            <person name="LaButti K.M."/>
            <person name="Lindquist E.A."/>
            <person name="Yee Ngan C."/>
            <person name="Ohm R.A."/>
            <person name="Salamov A.A."/>
            <person name="Grigoriev I.V."/>
            <person name="Spatafora J.W."/>
            <person name="Berbee M.L."/>
        </authorList>
    </citation>
    <scope>NUCLEOTIDE SEQUENCE [LARGE SCALE GENOMIC DNA]</scope>
    <source>
        <strain evidence="4 5">JEL478</strain>
    </source>
</reference>
<feature type="region of interest" description="Disordered" evidence="3">
    <location>
        <begin position="70"/>
        <end position="95"/>
    </location>
</feature>
<dbReference type="OMA" id="FAPFRHI"/>
<dbReference type="STRING" id="1344416.A0A139A008"/>
<dbReference type="SUPFAM" id="SSF141091">
    <property type="entry name" value="L21p-like"/>
    <property type="match status" value="1"/>
</dbReference>
<name>A0A139A008_GONPJ</name>
<comment type="similarity">
    <text evidence="1">Belongs to the bacterial ribosomal protein bL21 family.</text>
</comment>
<dbReference type="PANTHER" id="PTHR21349">
    <property type="entry name" value="50S RIBOSOMAL PROTEIN L21"/>
    <property type="match status" value="1"/>
</dbReference>
<sequence>MYRPTRIPSMTSLLLPRRAILGSWDLGEHGGVESRLKKSQPIPSLSPPSHARRRLFSSLPSPLRQEAFLEPSSRQPQSSLGSVTPQNSSPLNPTSTEAIPASCLALLSKDTNLYAIAEIRGRPYHVHKNDVVVLDRANDLRVGDVIRLDTVTEVGGDNYVLQGKPFVQNDWIDIQCVCLEHTTGQPMLIKKQRRRGQRKVVINEQHVTLLRVSKLVVKA</sequence>
<evidence type="ECO:0000256" key="1">
    <source>
        <dbReference type="ARBA" id="ARBA00008563"/>
    </source>
</evidence>
<dbReference type="OrthoDB" id="5994at2759"/>